<comment type="caution">
    <text evidence="10">The sequence shown here is derived from an EMBL/GenBank/DDBJ whole genome shotgun (WGS) entry which is preliminary data.</text>
</comment>
<dbReference type="PANTHER" id="PTHR43337">
    <property type="entry name" value="XANTHINE/URACIL PERMEASE C887.17-RELATED"/>
    <property type="match status" value="1"/>
</dbReference>
<protein>
    <submittedName>
        <fullName evidence="10">AGZA family xanthine/uracil permease-like MFS transporter</fullName>
    </submittedName>
</protein>
<feature type="transmembrane region" description="Helical" evidence="9">
    <location>
        <begin position="79"/>
        <end position="99"/>
    </location>
</feature>
<feature type="transmembrane region" description="Helical" evidence="9">
    <location>
        <begin position="323"/>
        <end position="344"/>
    </location>
</feature>
<dbReference type="OrthoDB" id="9808458at2"/>
<evidence type="ECO:0000256" key="5">
    <source>
        <dbReference type="ARBA" id="ARBA00022692"/>
    </source>
</evidence>
<dbReference type="GO" id="GO:0005345">
    <property type="term" value="F:purine nucleobase transmembrane transporter activity"/>
    <property type="evidence" value="ECO:0007669"/>
    <property type="project" value="TreeGrafter"/>
</dbReference>
<comment type="similarity">
    <text evidence="2 8">Belongs to the nucleobase:cation symporter-2 (NCS2) (TC 2.A.40) family. Azg-like subfamily.</text>
</comment>
<feature type="transmembrane region" description="Helical" evidence="9">
    <location>
        <begin position="247"/>
        <end position="270"/>
    </location>
</feature>
<dbReference type="GO" id="GO:0005886">
    <property type="term" value="C:plasma membrane"/>
    <property type="evidence" value="ECO:0007669"/>
    <property type="project" value="UniProtKB-SubCell"/>
</dbReference>
<gene>
    <name evidence="10" type="ORF">EV207_12714</name>
</gene>
<sequence>MNNNWLARYFRFSELNTTMPREVIAGLTTFLSMAYILFVNPVVLSEAGMDKGAVFTATALSAAFGTLVMGILARYPIALAPGMGLNAFFTYSVVIGMGISWQTALAGVFIAGVIFLIITVFRIREIIINAIPPELKFATASGIGLYIAFIGFKNSGIIVSNQDTFVALGDLTDPGTLLAVIGVVITVILMVRQVKGAIFYGMIITAIVGMVFGEIPLPNQIISTAPSLAPTFGVAITHLSDINSIDLIIVVLTFLFVAFFDTAGTLMAVATQAKLIVNNKLPRIGRALMADSSSMVVGSVLGTSPTTAYIESSAGVAAGGRSGFSSVVIAILFLFGLLFSPLLVVVTSSVTAPALIIVGVLMASSLGNIKWQEFETAVPAFLTILTMPLTYSISTGIAMGFVFYPITMLVKGRGKELHPIMYFLFFIFLIYFIFLSR</sequence>
<reference evidence="10 11" key="1">
    <citation type="submission" date="2019-03" db="EMBL/GenBank/DDBJ databases">
        <title>Genomic Encyclopedia of Type Strains, Phase IV (KMG-IV): sequencing the most valuable type-strain genomes for metagenomic binning, comparative biology and taxonomic classification.</title>
        <authorList>
            <person name="Goeker M."/>
        </authorList>
    </citation>
    <scope>NUCLEOTIDE SEQUENCE [LARGE SCALE GENOMIC DNA]</scope>
    <source>
        <strain evidence="10 11">DSM 19377</strain>
    </source>
</reference>
<accession>A0A4R2NRI0</accession>
<feature type="transmembrane region" description="Helical" evidence="9">
    <location>
        <begin position="381"/>
        <end position="407"/>
    </location>
</feature>
<evidence type="ECO:0000256" key="6">
    <source>
        <dbReference type="ARBA" id="ARBA00022989"/>
    </source>
</evidence>
<comment type="subcellular location">
    <subcellularLocation>
        <location evidence="1 8">Cell membrane</location>
        <topology evidence="1 8">Multi-pass membrane protein</topology>
    </subcellularLocation>
</comment>
<keyword evidence="3 8" id="KW-0813">Transport</keyword>
<keyword evidence="11" id="KW-1185">Reference proteome</keyword>
<evidence type="ECO:0000256" key="8">
    <source>
        <dbReference type="PIRNR" id="PIRNR005353"/>
    </source>
</evidence>
<feature type="transmembrane region" description="Helical" evidence="9">
    <location>
        <begin position="105"/>
        <end position="123"/>
    </location>
</feature>
<dbReference type="Pfam" id="PF00860">
    <property type="entry name" value="Xan_ur_permease"/>
    <property type="match status" value="1"/>
</dbReference>
<dbReference type="Proteomes" id="UP000295416">
    <property type="component" value="Unassembled WGS sequence"/>
</dbReference>
<feature type="transmembrane region" description="Helical" evidence="9">
    <location>
        <begin position="135"/>
        <end position="152"/>
    </location>
</feature>
<keyword evidence="5 8" id="KW-0812">Transmembrane</keyword>
<feature type="transmembrane region" description="Helical" evidence="9">
    <location>
        <begin position="419"/>
        <end position="436"/>
    </location>
</feature>
<keyword evidence="7 8" id="KW-0472">Membrane</keyword>
<dbReference type="InterPro" id="IPR006043">
    <property type="entry name" value="NCS2"/>
</dbReference>
<evidence type="ECO:0000256" key="2">
    <source>
        <dbReference type="ARBA" id="ARBA00005697"/>
    </source>
</evidence>
<feature type="transmembrane region" description="Helical" evidence="9">
    <location>
        <begin position="172"/>
        <end position="191"/>
    </location>
</feature>
<dbReference type="AlphaFoldDB" id="A0A4R2NRI0"/>
<keyword evidence="4 8" id="KW-1003">Cell membrane</keyword>
<dbReference type="InterPro" id="IPR045018">
    <property type="entry name" value="Azg-like"/>
</dbReference>
<feature type="transmembrane region" description="Helical" evidence="9">
    <location>
        <begin position="350"/>
        <end position="369"/>
    </location>
</feature>
<feature type="transmembrane region" description="Helical" evidence="9">
    <location>
        <begin position="198"/>
        <end position="217"/>
    </location>
</feature>
<evidence type="ECO:0000256" key="7">
    <source>
        <dbReference type="ARBA" id="ARBA00023136"/>
    </source>
</evidence>
<feature type="transmembrane region" description="Helical" evidence="9">
    <location>
        <begin position="52"/>
        <end position="72"/>
    </location>
</feature>
<name>A0A4R2NRI0_9BACL</name>
<evidence type="ECO:0000313" key="10">
    <source>
        <dbReference type="EMBL" id="TCP24091.1"/>
    </source>
</evidence>
<proteinExistence type="inferred from homology"/>
<dbReference type="PANTHER" id="PTHR43337:SF11">
    <property type="entry name" value="GUANINE_HYPOXANTHINE PERMEASE PBUG"/>
    <property type="match status" value="1"/>
</dbReference>
<feature type="transmembrane region" description="Helical" evidence="9">
    <location>
        <begin position="21"/>
        <end position="40"/>
    </location>
</feature>
<evidence type="ECO:0000313" key="11">
    <source>
        <dbReference type="Proteomes" id="UP000295416"/>
    </source>
</evidence>
<evidence type="ECO:0000256" key="4">
    <source>
        <dbReference type="ARBA" id="ARBA00022475"/>
    </source>
</evidence>
<dbReference type="InterPro" id="IPR026033">
    <property type="entry name" value="Azg-like_bact_archaea"/>
</dbReference>
<keyword evidence="6 8" id="KW-1133">Transmembrane helix</keyword>
<dbReference type="PIRSF" id="PIRSF005353">
    <property type="entry name" value="PbuG"/>
    <property type="match status" value="1"/>
</dbReference>
<evidence type="ECO:0000256" key="9">
    <source>
        <dbReference type="SAM" id="Phobius"/>
    </source>
</evidence>
<dbReference type="EMBL" id="SLXK01000027">
    <property type="protein sequence ID" value="TCP24091.1"/>
    <property type="molecule type" value="Genomic_DNA"/>
</dbReference>
<dbReference type="RefSeq" id="WP_132747144.1">
    <property type="nucleotide sequence ID" value="NZ_SLXK01000027.1"/>
</dbReference>
<evidence type="ECO:0000256" key="3">
    <source>
        <dbReference type="ARBA" id="ARBA00022448"/>
    </source>
</evidence>
<organism evidence="10 11">
    <name type="scientific">Scopulibacillus darangshiensis</name>
    <dbReference type="NCBI Taxonomy" id="442528"/>
    <lineage>
        <taxon>Bacteria</taxon>
        <taxon>Bacillati</taxon>
        <taxon>Bacillota</taxon>
        <taxon>Bacilli</taxon>
        <taxon>Bacillales</taxon>
        <taxon>Sporolactobacillaceae</taxon>
        <taxon>Scopulibacillus</taxon>
    </lineage>
</organism>
<evidence type="ECO:0000256" key="1">
    <source>
        <dbReference type="ARBA" id="ARBA00004651"/>
    </source>
</evidence>